<accession>A0AAE1B7H0</accession>
<evidence type="ECO:0000313" key="2">
    <source>
        <dbReference type="Proteomes" id="UP001283361"/>
    </source>
</evidence>
<comment type="caution">
    <text evidence="1">The sequence shown here is derived from an EMBL/GenBank/DDBJ whole genome shotgun (WGS) entry which is preliminary data.</text>
</comment>
<dbReference type="EMBL" id="JAWDGP010000423">
    <property type="protein sequence ID" value="KAK3800620.1"/>
    <property type="molecule type" value="Genomic_DNA"/>
</dbReference>
<keyword evidence="2" id="KW-1185">Reference proteome</keyword>
<dbReference type="Proteomes" id="UP001283361">
    <property type="component" value="Unassembled WGS sequence"/>
</dbReference>
<name>A0AAE1B7H0_9GAST</name>
<dbReference type="AlphaFoldDB" id="A0AAE1B7H0"/>
<proteinExistence type="predicted"/>
<evidence type="ECO:0000313" key="1">
    <source>
        <dbReference type="EMBL" id="KAK3800620.1"/>
    </source>
</evidence>
<gene>
    <name evidence="1" type="ORF">RRG08_065530</name>
</gene>
<reference evidence="1" key="1">
    <citation type="journal article" date="2023" name="G3 (Bethesda)">
        <title>A reference genome for the long-term kleptoplast-retaining sea slug Elysia crispata morphotype clarki.</title>
        <authorList>
            <person name="Eastman K.E."/>
            <person name="Pendleton A.L."/>
            <person name="Shaikh M.A."/>
            <person name="Suttiyut T."/>
            <person name="Ogas R."/>
            <person name="Tomko P."/>
            <person name="Gavelis G."/>
            <person name="Widhalm J.R."/>
            <person name="Wisecaver J.H."/>
        </authorList>
    </citation>
    <scope>NUCLEOTIDE SEQUENCE</scope>
    <source>
        <strain evidence="1">ECLA1</strain>
    </source>
</reference>
<organism evidence="1 2">
    <name type="scientific">Elysia crispata</name>
    <name type="common">lettuce slug</name>
    <dbReference type="NCBI Taxonomy" id="231223"/>
    <lineage>
        <taxon>Eukaryota</taxon>
        <taxon>Metazoa</taxon>
        <taxon>Spiralia</taxon>
        <taxon>Lophotrochozoa</taxon>
        <taxon>Mollusca</taxon>
        <taxon>Gastropoda</taxon>
        <taxon>Heterobranchia</taxon>
        <taxon>Euthyneura</taxon>
        <taxon>Panpulmonata</taxon>
        <taxon>Sacoglossa</taxon>
        <taxon>Placobranchoidea</taxon>
        <taxon>Plakobranchidae</taxon>
        <taxon>Elysia</taxon>
    </lineage>
</organism>
<sequence>MLLQILTIYTDTGHQAILSSIFSRCFSGYLPSIRTLVIKQSYPPSSQDASPDIYHLYGHWSSSNLILHLLKLLLLIFTIYSDTGHQAILSSIFSSCFSGYLPSIRTLVIKQSYPPSSPRCFSGYSPTYIIRIFPEKFSVVIV</sequence>
<protein>
    <submittedName>
        <fullName evidence="1">Uncharacterized protein</fullName>
    </submittedName>
</protein>